<evidence type="ECO:0000256" key="7">
    <source>
        <dbReference type="ARBA" id="ARBA00022723"/>
    </source>
</evidence>
<dbReference type="RefSeq" id="WP_023431220.1">
    <property type="nucleotide sequence ID" value="NZ_AWXZ01000016.1"/>
</dbReference>
<dbReference type="InterPro" id="IPR023170">
    <property type="entry name" value="HhH_base_excis_C"/>
</dbReference>
<evidence type="ECO:0000256" key="14">
    <source>
        <dbReference type="RuleBase" id="RU365096"/>
    </source>
</evidence>
<evidence type="ECO:0000256" key="13">
    <source>
        <dbReference type="ARBA" id="ARBA00023295"/>
    </source>
</evidence>
<evidence type="ECO:0000256" key="12">
    <source>
        <dbReference type="ARBA" id="ARBA00023204"/>
    </source>
</evidence>
<keyword evidence="13 14" id="KW-0326">Glycosidase</keyword>
<dbReference type="STRING" id="631454.N177_1075"/>
<evidence type="ECO:0000256" key="1">
    <source>
        <dbReference type="ARBA" id="ARBA00000843"/>
    </source>
</evidence>
<evidence type="ECO:0000256" key="2">
    <source>
        <dbReference type="ARBA" id="ARBA00002933"/>
    </source>
</evidence>
<dbReference type="PANTHER" id="PTHR42944:SF1">
    <property type="entry name" value="ADENINE DNA GLYCOSYLASE"/>
    <property type="match status" value="1"/>
</dbReference>
<dbReference type="GO" id="GO:0034039">
    <property type="term" value="F:8-oxo-7,8-dihydroguanine DNA N-glycosylase activity"/>
    <property type="evidence" value="ECO:0007669"/>
    <property type="project" value="TreeGrafter"/>
</dbReference>
<dbReference type="InterPro" id="IPR000445">
    <property type="entry name" value="HhH_motif"/>
</dbReference>
<keyword evidence="11" id="KW-0411">Iron-sulfur</keyword>
<name>V4RJE0_9HYPH</name>
<dbReference type="SUPFAM" id="SSF55811">
    <property type="entry name" value="Nudix"/>
    <property type="match status" value="1"/>
</dbReference>
<keyword evidence="9 16" id="KW-0378">Hydrolase</keyword>
<comment type="caution">
    <text evidence="16">The sequence shown here is derived from an EMBL/GenBank/DDBJ whole genome shotgun (WGS) entry which is preliminary data.</text>
</comment>
<dbReference type="CDD" id="cd00056">
    <property type="entry name" value="ENDO3c"/>
    <property type="match status" value="1"/>
</dbReference>
<keyword evidence="6" id="KW-0004">4Fe-4S</keyword>
<dbReference type="InterPro" id="IPR044298">
    <property type="entry name" value="MIG/MutY"/>
</dbReference>
<accession>V4RJE0</accession>
<evidence type="ECO:0000256" key="6">
    <source>
        <dbReference type="ARBA" id="ARBA00022485"/>
    </source>
</evidence>
<keyword evidence="12" id="KW-0234">DNA repair</keyword>
<proteinExistence type="inferred from homology"/>
<evidence type="ECO:0000259" key="15">
    <source>
        <dbReference type="SMART" id="SM00478"/>
    </source>
</evidence>
<protein>
    <recommendedName>
        <fullName evidence="5 14">Adenine DNA glycosylase</fullName>
        <ecNumber evidence="4 14">3.2.2.31</ecNumber>
    </recommendedName>
</protein>
<dbReference type="InterPro" id="IPR004036">
    <property type="entry name" value="Endonuclease-III-like_CS2"/>
</dbReference>
<dbReference type="NCBIfam" id="TIGR01084">
    <property type="entry name" value="mutY"/>
    <property type="match status" value="1"/>
</dbReference>
<dbReference type="InterPro" id="IPR011257">
    <property type="entry name" value="DNA_glycosylase"/>
</dbReference>
<dbReference type="PROSITE" id="PS00764">
    <property type="entry name" value="ENDONUCLEASE_III_1"/>
    <property type="match status" value="1"/>
</dbReference>
<dbReference type="GO" id="GO:0046872">
    <property type="term" value="F:metal ion binding"/>
    <property type="evidence" value="ECO:0007669"/>
    <property type="project" value="UniProtKB-UniRule"/>
</dbReference>
<evidence type="ECO:0000256" key="11">
    <source>
        <dbReference type="ARBA" id="ARBA00023014"/>
    </source>
</evidence>
<dbReference type="SMART" id="SM00478">
    <property type="entry name" value="ENDO3c"/>
    <property type="match status" value="1"/>
</dbReference>
<comment type="function">
    <text evidence="2">Adenine glycosylase active on G-A mispairs. MutY also corrects error-prone DNA synthesis past GO lesions which are due to the oxidatively damaged form of guanine: 7,8-dihydro-8-oxoguanine (8-oxo-dGTP).</text>
</comment>
<dbReference type="Proteomes" id="UP000017819">
    <property type="component" value="Unassembled WGS sequence"/>
</dbReference>
<gene>
    <name evidence="16" type="ORF">N177_1075</name>
</gene>
<dbReference type="Pfam" id="PF00730">
    <property type="entry name" value="HhH-GPD"/>
    <property type="match status" value="1"/>
</dbReference>
<dbReference type="GO" id="GO:0000701">
    <property type="term" value="F:purine-specific mismatch base pair DNA N-glycosylase activity"/>
    <property type="evidence" value="ECO:0007669"/>
    <property type="project" value="UniProtKB-EC"/>
</dbReference>
<dbReference type="GO" id="GO:0035485">
    <property type="term" value="F:adenine/guanine mispair binding"/>
    <property type="evidence" value="ECO:0007669"/>
    <property type="project" value="TreeGrafter"/>
</dbReference>
<dbReference type="PANTHER" id="PTHR42944">
    <property type="entry name" value="ADENINE DNA GLYCOSYLASE"/>
    <property type="match status" value="1"/>
</dbReference>
<dbReference type="GO" id="GO:0006284">
    <property type="term" value="P:base-excision repair"/>
    <property type="evidence" value="ECO:0007669"/>
    <property type="project" value="UniProtKB-UniRule"/>
</dbReference>
<dbReference type="CDD" id="cd03431">
    <property type="entry name" value="NUDIX_DNA_Glycosylase_C-MutY"/>
    <property type="match status" value="1"/>
</dbReference>
<evidence type="ECO:0000256" key="8">
    <source>
        <dbReference type="ARBA" id="ARBA00022763"/>
    </source>
</evidence>
<organism evidence="16 17">
    <name type="scientific">Lutibaculum baratangense AMV1</name>
    <dbReference type="NCBI Taxonomy" id="631454"/>
    <lineage>
        <taxon>Bacteria</taxon>
        <taxon>Pseudomonadati</taxon>
        <taxon>Pseudomonadota</taxon>
        <taxon>Alphaproteobacteria</taxon>
        <taxon>Hyphomicrobiales</taxon>
        <taxon>Tepidamorphaceae</taxon>
        <taxon>Lutibaculum</taxon>
    </lineage>
</organism>
<keyword evidence="8 14" id="KW-0227">DNA damage</keyword>
<comment type="catalytic activity">
    <reaction evidence="1 14">
        <text>Hydrolyzes free adenine bases from 7,8-dihydro-8-oxoguanine:adenine mismatched double-stranded DNA, leaving an apurinic site.</text>
        <dbReference type="EC" id="3.2.2.31"/>
    </reaction>
</comment>
<dbReference type="InterPro" id="IPR003265">
    <property type="entry name" value="HhH-GPD_domain"/>
</dbReference>
<evidence type="ECO:0000313" key="16">
    <source>
        <dbReference type="EMBL" id="ESR26216.1"/>
    </source>
</evidence>
<dbReference type="Gene3D" id="3.90.79.10">
    <property type="entry name" value="Nucleoside Triphosphate Pyrophosphohydrolase"/>
    <property type="match status" value="1"/>
</dbReference>
<evidence type="ECO:0000256" key="4">
    <source>
        <dbReference type="ARBA" id="ARBA00012045"/>
    </source>
</evidence>
<sequence length="372" mass="40179">MTLDQRNGNFVTAPSAADLLAWYDRHRRSLPWRAPAGERPAPYRVWLSEIMLQQTTVAAVAGYFVDFIRRWPSVEDLAAAPTEEVMSAWAGLGYYARARNLHACAKVVAEEFDGRFPDTEQGLRALPGIGPYTAGAIAAIAFDRRAAAVDGNVERVMSRVFRVETPMPQGKPEIRARTEALVPEDRPGDFAQALMDLGATICTPRKPACALCPWMEPCQGRAAGVVETLPRKAPKAERPVKRAAVFWAEAPDGSVLLARRPPKGLLGGTEGPWSSELTSDTDPAEALVHAPFPADWARLAGTVEHGFTHFTLQMTVFAATGVAAEAPAGARWATLDELKEAGLPTALMKPAAHALAALHGPAAAKRLRKRPK</sequence>
<dbReference type="Gene3D" id="1.10.1670.10">
    <property type="entry name" value="Helix-hairpin-Helix base-excision DNA repair enzymes (C-terminal)"/>
    <property type="match status" value="1"/>
</dbReference>
<evidence type="ECO:0000256" key="9">
    <source>
        <dbReference type="ARBA" id="ARBA00022801"/>
    </source>
</evidence>
<dbReference type="FunFam" id="1.10.340.30:FF:000002">
    <property type="entry name" value="Adenine DNA glycosylase"/>
    <property type="match status" value="1"/>
</dbReference>
<dbReference type="GO" id="GO:0051539">
    <property type="term" value="F:4 iron, 4 sulfur cluster binding"/>
    <property type="evidence" value="ECO:0007669"/>
    <property type="project" value="UniProtKB-UniRule"/>
</dbReference>
<dbReference type="InterPro" id="IPR029119">
    <property type="entry name" value="MutY_C"/>
</dbReference>
<comment type="similarity">
    <text evidence="3 14">Belongs to the Nth/MutY family.</text>
</comment>
<dbReference type="SUPFAM" id="SSF48150">
    <property type="entry name" value="DNA-glycosylase"/>
    <property type="match status" value="1"/>
</dbReference>
<reference evidence="16 17" key="1">
    <citation type="journal article" date="2014" name="Genome Announc.">
        <title>Draft Genome Sequence of Lutibaculum baratangense Strain AMV1T, Isolated from a Mud Volcano in Andamans, India.</title>
        <authorList>
            <person name="Singh A."/>
            <person name="Sreenivas A."/>
            <person name="Sathyanarayana Reddy G."/>
            <person name="Pinnaka A.K."/>
            <person name="Shivaji S."/>
        </authorList>
    </citation>
    <scope>NUCLEOTIDE SEQUENCE [LARGE SCALE GENOMIC DNA]</scope>
    <source>
        <strain evidence="16 17">AMV1</strain>
    </source>
</reference>
<dbReference type="Gene3D" id="1.10.340.30">
    <property type="entry name" value="Hypothetical protein, domain 2"/>
    <property type="match status" value="1"/>
</dbReference>
<keyword evidence="17" id="KW-1185">Reference proteome</keyword>
<feature type="domain" description="HhH-GPD" evidence="15">
    <location>
        <begin position="51"/>
        <end position="200"/>
    </location>
</feature>
<dbReference type="GO" id="GO:0032357">
    <property type="term" value="F:oxidized purine DNA binding"/>
    <property type="evidence" value="ECO:0007669"/>
    <property type="project" value="TreeGrafter"/>
</dbReference>
<dbReference type="AlphaFoldDB" id="V4RJE0"/>
<dbReference type="eggNOG" id="COG1194">
    <property type="taxonomic scope" value="Bacteria"/>
</dbReference>
<dbReference type="InterPro" id="IPR015797">
    <property type="entry name" value="NUDIX_hydrolase-like_dom_sf"/>
</dbReference>
<dbReference type="PROSITE" id="PS01155">
    <property type="entry name" value="ENDONUCLEASE_III_2"/>
    <property type="match status" value="1"/>
</dbReference>
<dbReference type="EMBL" id="AWXZ01000016">
    <property type="protein sequence ID" value="ESR26216.1"/>
    <property type="molecule type" value="Genomic_DNA"/>
</dbReference>
<dbReference type="InterPro" id="IPR004035">
    <property type="entry name" value="Endouclease-III_FeS-bd_BS"/>
</dbReference>
<dbReference type="Pfam" id="PF14815">
    <property type="entry name" value="NUDIX_4"/>
    <property type="match status" value="1"/>
</dbReference>
<comment type="cofactor">
    <cofactor evidence="14">
        <name>[4Fe-4S] cluster</name>
        <dbReference type="ChEBI" id="CHEBI:49883"/>
    </cofactor>
    <text evidence="14">Binds 1 [4Fe-4S] cluster.</text>
</comment>
<evidence type="ECO:0000256" key="10">
    <source>
        <dbReference type="ARBA" id="ARBA00023004"/>
    </source>
</evidence>
<evidence type="ECO:0000256" key="5">
    <source>
        <dbReference type="ARBA" id="ARBA00022023"/>
    </source>
</evidence>
<evidence type="ECO:0000256" key="3">
    <source>
        <dbReference type="ARBA" id="ARBA00008343"/>
    </source>
</evidence>
<dbReference type="PATRIC" id="fig|631454.5.peg.1060"/>
<dbReference type="EC" id="3.2.2.31" evidence="4 14"/>
<dbReference type="Pfam" id="PF00633">
    <property type="entry name" value="HHH"/>
    <property type="match status" value="1"/>
</dbReference>
<dbReference type="GO" id="GO:0006298">
    <property type="term" value="P:mismatch repair"/>
    <property type="evidence" value="ECO:0007669"/>
    <property type="project" value="TreeGrafter"/>
</dbReference>
<keyword evidence="10 14" id="KW-0408">Iron</keyword>
<dbReference type="InterPro" id="IPR005760">
    <property type="entry name" value="A/G_AdeGlyc_MutY"/>
</dbReference>
<evidence type="ECO:0000313" key="17">
    <source>
        <dbReference type="Proteomes" id="UP000017819"/>
    </source>
</evidence>
<keyword evidence="7" id="KW-0479">Metal-binding</keyword>